<gene>
    <name evidence="2" type="ORF">pgond44_12482</name>
</gene>
<evidence type="ECO:0000313" key="2">
    <source>
        <dbReference type="EMBL" id="EMY80341.1"/>
    </source>
</evidence>
<keyword evidence="1" id="KW-1133">Transmembrane helix</keyword>
<name>N1WJB9_9FLAO</name>
<reference evidence="2 3" key="1">
    <citation type="journal article" date="2014" name="Genome Biol. Evol.">
        <title>Extensive gene acquisition in the extremely psychrophilic bacterial species Psychroflexus torquis and the link to sea-ice ecosystem specialism.</title>
        <authorList>
            <person name="Feng S."/>
            <person name="Powell S.M."/>
            <person name="Wilson R."/>
            <person name="Bowman J.P."/>
        </authorList>
    </citation>
    <scope>NUCLEOTIDE SEQUENCE [LARGE SCALE GENOMIC DNA]</scope>
    <source>
        <strain evidence="2 3">ACAM 44</strain>
    </source>
</reference>
<accession>N1WJB9</accession>
<keyword evidence="1" id="KW-0812">Transmembrane</keyword>
<evidence type="ECO:0000256" key="1">
    <source>
        <dbReference type="SAM" id="Phobius"/>
    </source>
</evidence>
<dbReference type="STRING" id="1189619.pgond44_12482"/>
<protein>
    <recommendedName>
        <fullName evidence="4">DUF4129 domain-containing protein</fullName>
    </recommendedName>
</protein>
<sequence length="260" mass="30710">MTALEIKTKAIRLFLFLLLFLKLGGLSPTLYSSPSVQEDSLQVSTSPIEFDKSIIESYQTDEDYNYFKTLVEPSAWDKFKNWLNLQWNKFLNWLLSGIDEGNLWNYVALVLKILVIVGIGVLIIWLFSKYYSSKQKKIAQHQNLVNLSEEEQLLKQKDLLNLVEEAEHNENYRLASRYLFLNTLKHLREKKLIDYQFQKTNSDYKSEITQDLIKADFTYLSRLYEFVWYGDFELNVTDFKKVKSRSENLIINIQNLKADE</sequence>
<dbReference type="Proteomes" id="UP000012317">
    <property type="component" value="Unassembled WGS sequence"/>
</dbReference>
<evidence type="ECO:0008006" key="4">
    <source>
        <dbReference type="Google" id="ProtNLM"/>
    </source>
</evidence>
<dbReference type="eggNOG" id="ENOG50303CZ">
    <property type="taxonomic scope" value="Bacteria"/>
</dbReference>
<keyword evidence="1" id="KW-0472">Membrane</keyword>
<comment type="caution">
    <text evidence="2">The sequence shown here is derived from an EMBL/GenBank/DDBJ whole genome shotgun (WGS) entry which is preliminary data.</text>
</comment>
<feature type="transmembrane region" description="Helical" evidence="1">
    <location>
        <begin position="103"/>
        <end position="127"/>
    </location>
</feature>
<proteinExistence type="predicted"/>
<dbReference type="AlphaFoldDB" id="N1WJB9"/>
<evidence type="ECO:0000313" key="3">
    <source>
        <dbReference type="Proteomes" id="UP000012317"/>
    </source>
</evidence>
<keyword evidence="3" id="KW-1185">Reference proteome</keyword>
<organism evidence="2 3">
    <name type="scientific">Psychroflexus gondwanensis ACAM 44</name>
    <dbReference type="NCBI Taxonomy" id="1189619"/>
    <lineage>
        <taxon>Bacteria</taxon>
        <taxon>Pseudomonadati</taxon>
        <taxon>Bacteroidota</taxon>
        <taxon>Flavobacteriia</taxon>
        <taxon>Flavobacteriales</taxon>
        <taxon>Flavobacteriaceae</taxon>
        <taxon>Psychroflexus</taxon>
    </lineage>
</organism>
<dbReference type="EMBL" id="APLF01000015">
    <property type="protein sequence ID" value="EMY80341.1"/>
    <property type="molecule type" value="Genomic_DNA"/>
</dbReference>